<evidence type="ECO:0000256" key="1">
    <source>
        <dbReference type="ARBA" id="ARBA00022553"/>
    </source>
</evidence>
<gene>
    <name evidence="4" type="ORF">ACFQDM_06285</name>
</gene>
<reference evidence="5" key="1">
    <citation type="journal article" date="2019" name="Int. J. Syst. Evol. Microbiol.">
        <title>The Global Catalogue of Microorganisms (GCM) 10K type strain sequencing project: providing services to taxonomists for standard genome sequencing and annotation.</title>
        <authorList>
            <consortium name="The Broad Institute Genomics Platform"/>
            <consortium name="The Broad Institute Genome Sequencing Center for Infectious Disease"/>
            <person name="Wu L."/>
            <person name="Ma J."/>
        </authorList>
    </citation>
    <scope>NUCLEOTIDE SEQUENCE [LARGE SCALE GENOMIC DNA]</scope>
    <source>
        <strain evidence="5">CGMCC-1.15741</strain>
    </source>
</reference>
<keyword evidence="1 2" id="KW-0597">Phosphoprotein</keyword>
<dbReference type="Pfam" id="PF00072">
    <property type="entry name" value="Response_reg"/>
    <property type="match status" value="1"/>
</dbReference>
<proteinExistence type="predicted"/>
<accession>A0ABW1S7R1</accession>
<dbReference type="RefSeq" id="WP_377376922.1">
    <property type="nucleotide sequence ID" value="NZ_JBHSSW010000005.1"/>
</dbReference>
<evidence type="ECO:0000313" key="5">
    <source>
        <dbReference type="Proteomes" id="UP001596303"/>
    </source>
</evidence>
<comment type="caution">
    <text evidence="4">The sequence shown here is derived from an EMBL/GenBank/DDBJ whole genome shotgun (WGS) entry which is preliminary data.</text>
</comment>
<dbReference type="InterPro" id="IPR011006">
    <property type="entry name" value="CheY-like_superfamily"/>
</dbReference>
<dbReference type="InterPro" id="IPR001789">
    <property type="entry name" value="Sig_transdc_resp-reg_receiver"/>
</dbReference>
<dbReference type="EMBL" id="JBHSSW010000005">
    <property type="protein sequence ID" value="MFC6197678.1"/>
    <property type="molecule type" value="Genomic_DNA"/>
</dbReference>
<dbReference type="InterPro" id="IPR050595">
    <property type="entry name" value="Bact_response_regulator"/>
</dbReference>
<organism evidence="4 5">
    <name type="scientific">Ponticaulis profundi</name>
    <dbReference type="NCBI Taxonomy" id="2665222"/>
    <lineage>
        <taxon>Bacteria</taxon>
        <taxon>Pseudomonadati</taxon>
        <taxon>Pseudomonadota</taxon>
        <taxon>Alphaproteobacteria</taxon>
        <taxon>Hyphomonadales</taxon>
        <taxon>Hyphomonadaceae</taxon>
        <taxon>Ponticaulis</taxon>
    </lineage>
</organism>
<dbReference type="Proteomes" id="UP001596303">
    <property type="component" value="Unassembled WGS sequence"/>
</dbReference>
<protein>
    <submittedName>
        <fullName evidence="4">Response regulator</fullName>
    </submittedName>
</protein>
<evidence type="ECO:0000313" key="4">
    <source>
        <dbReference type="EMBL" id="MFC6197678.1"/>
    </source>
</evidence>
<feature type="domain" description="Response regulatory" evidence="3">
    <location>
        <begin position="7"/>
        <end position="124"/>
    </location>
</feature>
<dbReference type="SMART" id="SM00448">
    <property type="entry name" value="REC"/>
    <property type="match status" value="1"/>
</dbReference>
<name>A0ABW1S7R1_9PROT</name>
<evidence type="ECO:0000259" key="3">
    <source>
        <dbReference type="PROSITE" id="PS50110"/>
    </source>
</evidence>
<keyword evidence="5" id="KW-1185">Reference proteome</keyword>
<sequence length="139" mass="15532">MSQELRRVLYLEDDPSIAEIAVMAMQEFSNLEVLHCDRGQLAVEAFSEFDPEILLFDVMLPGMDGVQTLDAVRKLPGGADVPVIFMTAKAQTHEQQQYMDLGALSVIVKPFDAFMLGDQLKTLWQTRQKIPATTDNTNA</sequence>
<evidence type="ECO:0000256" key="2">
    <source>
        <dbReference type="PROSITE-ProRule" id="PRU00169"/>
    </source>
</evidence>
<dbReference type="Gene3D" id="3.40.50.2300">
    <property type="match status" value="1"/>
</dbReference>
<feature type="modified residue" description="4-aspartylphosphate" evidence="2">
    <location>
        <position position="57"/>
    </location>
</feature>
<dbReference type="SUPFAM" id="SSF52172">
    <property type="entry name" value="CheY-like"/>
    <property type="match status" value="1"/>
</dbReference>
<dbReference type="PROSITE" id="PS50110">
    <property type="entry name" value="RESPONSE_REGULATORY"/>
    <property type="match status" value="1"/>
</dbReference>
<dbReference type="PANTHER" id="PTHR44591">
    <property type="entry name" value="STRESS RESPONSE REGULATOR PROTEIN 1"/>
    <property type="match status" value="1"/>
</dbReference>
<dbReference type="PANTHER" id="PTHR44591:SF3">
    <property type="entry name" value="RESPONSE REGULATORY DOMAIN-CONTAINING PROTEIN"/>
    <property type="match status" value="1"/>
</dbReference>